<evidence type="ECO:0000313" key="5">
    <source>
        <dbReference type="EMBL" id="TXD87875.1"/>
    </source>
</evidence>
<keyword evidence="6" id="KW-1185">Reference proteome</keyword>
<dbReference type="Gene3D" id="2.60.120.260">
    <property type="entry name" value="Galactose-binding domain-like"/>
    <property type="match status" value="1"/>
</dbReference>
<dbReference type="EMBL" id="VORO01000019">
    <property type="protein sequence ID" value="TXD87875.1"/>
    <property type="molecule type" value="Genomic_DNA"/>
</dbReference>
<name>A0A5C6ZDB8_9FLAO</name>
<reference evidence="5 6" key="1">
    <citation type="submission" date="2019-08" db="EMBL/GenBank/DDBJ databases">
        <title>Genomes of Subsaximicrobium wynnwilliamsii strains.</title>
        <authorList>
            <person name="Bowman J.P."/>
        </authorList>
    </citation>
    <scope>NUCLEOTIDE SEQUENCE [LARGE SCALE GENOMIC DNA]</scope>
    <source>
        <strain evidence="5 6">2-80-2</strain>
    </source>
</reference>
<comment type="caution">
    <text evidence="5">The sequence shown here is derived from an EMBL/GenBank/DDBJ whole genome shotgun (WGS) entry which is preliminary data.</text>
</comment>
<feature type="compositionally biased region" description="Acidic residues" evidence="2">
    <location>
        <begin position="120"/>
        <end position="133"/>
    </location>
</feature>
<evidence type="ECO:0000256" key="2">
    <source>
        <dbReference type="SAM" id="MobiDB-lite"/>
    </source>
</evidence>
<protein>
    <submittedName>
        <fullName evidence="5">T9SS type A sorting domain-containing protein</fullName>
    </submittedName>
</protein>
<dbReference type="Pfam" id="PF18962">
    <property type="entry name" value="Por_Secre_tail"/>
    <property type="match status" value="1"/>
</dbReference>
<dbReference type="InterPro" id="IPR026444">
    <property type="entry name" value="Secre_tail"/>
</dbReference>
<gene>
    <name evidence="5" type="ORF">ESY86_15525</name>
</gene>
<feature type="region of interest" description="Disordered" evidence="2">
    <location>
        <begin position="109"/>
        <end position="133"/>
    </location>
</feature>
<dbReference type="OrthoDB" id="1269406at2"/>
<dbReference type="RefSeq" id="WP_147087505.1">
    <property type="nucleotide sequence ID" value="NZ_VORM01000018.1"/>
</dbReference>
<feature type="chain" id="PRO_5022995073" evidence="3">
    <location>
        <begin position="27"/>
        <end position="733"/>
    </location>
</feature>
<evidence type="ECO:0000313" key="6">
    <source>
        <dbReference type="Proteomes" id="UP000321578"/>
    </source>
</evidence>
<keyword evidence="1 3" id="KW-0732">Signal</keyword>
<dbReference type="Proteomes" id="UP000321578">
    <property type="component" value="Unassembled WGS sequence"/>
</dbReference>
<proteinExistence type="predicted"/>
<feature type="domain" description="Secretion system C-terminal sorting" evidence="4">
    <location>
        <begin position="654"/>
        <end position="729"/>
    </location>
</feature>
<evidence type="ECO:0000259" key="4">
    <source>
        <dbReference type="Pfam" id="PF18962"/>
    </source>
</evidence>
<evidence type="ECO:0000256" key="1">
    <source>
        <dbReference type="ARBA" id="ARBA00022729"/>
    </source>
</evidence>
<accession>A0A5C6ZDB8</accession>
<evidence type="ECO:0000256" key="3">
    <source>
        <dbReference type="SAM" id="SignalP"/>
    </source>
</evidence>
<dbReference type="AlphaFoldDB" id="A0A5C6ZDB8"/>
<sequence>MKTKITKVLRSWCLLPLLLMSLIVQGRENSAIEIALGINDVTLISGVENFSISFEKERIWEVSPASISDLGGHEGDDNGPKITICHYPPGNPENVQTIEIAASAWPAHEAHGDTQGACSNDDDDDEGDDDDEDEEGCYAMEVIDYSPTVQSNGNAIANNRTDATVTLGEPDRANEAGGFASLGIGGQLTLRFSGAVYDTAGDDILIYETSFSGDNCSGANDERAMVEVSQDGTNWYDAGEICRDGAIDLDGIPVVYVTHIRITDITTGSGDGYDVDGVEAVNGCQDVPSDENDPCYGAFVVDNSYMPGLKKNGQPITDPERLDPSKALGVPQVDNTSNFVSLGYGGEITIGFDGLVLNQVGDDLVVVETTYGNATFASYPESADVYVSQDGFNFYFIGSVLTNESASLDISNASVALSYITQVRVVDTTPEGSVSPDGFDLDGIISLPGCTVLEDPNTCFSEIVNGGFEDDNTFAGSWKYVPQDEVPGWSTTSPTGTIEIQRSGMVDGNASNSGGFHFELNGDALNNIYQEICTTPGSNIEVSFSYMKRRNSGVDEMELYFSDAIETITDGTAYPFMATPGAGWETKSFVYAVPAGQESTIIFFKAVSGTSATIGNLLDDISVATTLASPTSLEELFAALSTKDQVLATTEVTMYPVPARDRLNVKLRSQLGGKVSYEIVSIMGQSLGRGSLDNYSGQGEIHADVSNLADGAYFLMIHLNGETISKKFIKATR</sequence>
<feature type="signal peptide" evidence="3">
    <location>
        <begin position="1"/>
        <end position="26"/>
    </location>
</feature>
<dbReference type="NCBIfam" id="TIGR04183">
    <property type="entry name" value="Por_Secre_tail"/>
    <property type="match status" value="1"/>
</dbReference>
<organism evidence="5 6">
    <name type="scientific">Subsaximicrobium wynnwilliamsii</name>
    <dbReference type="NCBI Taxonomy" id="291179"/>
    <lineage>
        <taxon>Bacteria</taxon>
        <taxon>Pseudomonadati</taxon>
        <taxon>Bacteroidota</taxon>
        <taxon>Flavobacteriia</taxon>
        <taxon>Flavobacteriales</taxon>
        <taxon>Flavobacteriaceae</taxon>
        <taxon>Subsaximicrobium</taxon>
    </lineage>
</organism>